<keyword evidence="6" id="KW-1185">Reference proteome</keyword>
<dbReference type="InterPro" id="IPR020392">
    <property type="entry name" value="Pancreatic_hormone-like_CS"/>
</dbReference>
<evidence type="ECO:0000256" key="3">
    <source>
        <dbReference type="ARBA" id="ARBA00022525"/>
    </source>
</evidence>
<sequence length="84" mass="9306">MQSTGSVTTMSPPLSVLGARADQDGPIDPQIVHWLQSQDPSLTTILNSNGNANYGNNSHSWKDLFKYMAQLNDYYVLFGRARFG</sequence>
<dbReference type="InterPro" id="IPR001955">
    <property type="entry name" value="Pancreatic_hormone-like"/>
</dbReference>
<name>A0ABR4Q082_9CEST</name>
<gene>
    <name evidence="5" type="ORF">TcWFU_001293</name>
</gene>
<dbReference type="EMBL" id="JAKROA010000023">
    <property type="protein sequence ID" value="KAL5102818.1"/>
    <property type="molecule type" value="Genomic_DNA"/>
</dbReference>
<proteinExistence type="inferred from homology"/>
<protein>
    <submittedName>
        <fullName evidence="5">Uncharacterized protein</fullName>
    </submittedName>
</protein>
<evidence type="ECO:0000256" key="1">
    <source>
        <dbReference type="ARBA" id="ARBA00004613"/>
    </source>
</evidence>
<evidence type="ECO:0000313" key="6">
    <source>
        <dbReference type="Proteomes" id="UP001651158"/>
    </source>
</evidence>
<reference evidence="5 6" key="1">
    <citation type="journal article" date="2022" name="Front. Cell. Infect. Microbiol.">
        <title>The Genomes of Two Strains of Taenia crassiceps the Animal Model for the Study of Human Cysticercosis.</title>
        <authorList>
            <person name="Bobes R.J."/>
            <person name="Estrada K."/>
            <person name="Rios-Valencia D.G."/>
            <person name="Calderon-Gallegos A."/>
            <person name="de la Torre P."/>
            <person name="Carrero J.C."/>
            <person name="Sanchez-Flores A."/>
            <person name="Laclette J.P."/>
        </authorList>
    </citation>
    <scope>NUCLEOTIDE SEQUENCE [LARGE SCALE GENOMIC DNA]</scope>
    <source>
        <strain evidence="5">WFUcys</strain>
    </source>
</reference>
<dbReference type="Proteomes" id="UP001651158">
    <property type="component" value="Unassembled WGS sequence"/>
</dbReference>
<accession>A0ABR4Q082</accession>
<evidence type="ECO:0000256" key="4">
    <source>
        <dbReference type="SAM" id="MobiDB-lite"/>
    </source>
</evidence>
<evidence type="ECO:0000313" key="5">
    <source>
        <dbReference type="EMBL" id="KAL5102818.1"/>
    </source>
</evidence>
<feature type="region of interest" description="Disordered" evidence="4">
    <location>
        <begin position="1"/>
        <end position="23"/>
    </location>
</feature>
<dbReference type="Pfam" id="PF00159">
    <property type="entry name" value="Hormone_3"/>
    <property type="match status" value="1"/>
</dbReference>
<comment type="subcellular location">
    <subcellularLocation>
        <location evidence="1">Secreted</location>
    </subcellularLocation>
</comment>
<comment type="similarity">
    <text evidence="2">Belongs to the NPY family.</text>
</comment>
<keyword evidence="3" id="KW-0964">Secreted</keyword>
<evidence type="ECO:0000256" key="2">
    <source>
        <dbReference type="ARBA" id="ARBA00010022"/>
    </source>
</evidence>
<feature type="compositionally biased region" description="Polar residues" evidence="4">
    <location>
        <begin position="1"/>
        <end position="12"/>
    </location>
</feature>
<organism evidence="5 6">
    <name type="scientific">Taenia crassiceps</name>
    <dbReference type="NCBI Taxonomy" id="6207"/>
    <lineage>
        <taxon>Eukaryota</taxon>
        <taxon>Metazoa</taxon>
        <taxon>Spiralia</taxon>
        <taxon>Lophotrochozoa</taxon>
        <taxon>Platyhelminthes</taxon>
        <taxon>Cestoda</taxon>
        <taxon>Eucestoda</taxon>
        <taxon>Cyclophyllidea</taxon>
        <taxon>Taeniidae</taxon>
        <taxon>Taenia</taxon>
    </lineage>
</organism>
<dbReference type="PROSITE" id="PS00265">
    <property type="entry name" value="PANCREATIC_HORMONE_1"/>
    <property type="match status" value="1"/>
</dbReference>
<comment type="caution">
    <text evidence="5">The sequence shown here is derived from an EMBL/GenBank/DDBJ whole genome shotgun (WGS) entry which is preliminary data.</text>
</comment>